<proteinExistence type="predicted"/>
<dbReference type="AlphaFoldDB" id="A0A060UTF1"/>
<comment type="caution">
    <text evidence="3">The sequence shown here is derived from an EMBL/GenBank/DDBJ whole genome shotgun (WGS) entry which is preliminary data.</text>
</comment>
<keyword evidence="1" id="KW-0175">Coiled coil</keyword>
<dbReference type="EMBL" id="CCCS020000054">
    <property type="protein sequence ID" value="CDQ11690.1"/>
    <property type="molecule type" value="Genomic_DNA"/>
</dbReference>
<dbReference type="Pfam" id="PF06412">
    <property type="entry name" value="TraD"/>
    <property type="match status" value="1"/>
</dbReference>
<evidence type="ECO:0000313" key="3">
    <source>
        <dbReference type="EMBL" id="CDQ11690.1"/>
    </source>
</evidence>
<dbReference type="InterPro" id="IPR009444">
    <property type="entry name" value="Conjugal_tfr_TraD_a-type"/>
</dbReference>
<feature type="coiled-coil region" evidence="1">
    <location>
        <begin position="11"/>
        <end position="48"/>
    </location>
</feature>
<evidence type="ECO:0008006" key="4">
    <source>
        <dbReference type="Google" id="ProtNLM"/>
    </source>
</evidence>
<protein>
    <recommendedName>
        <fullName evidence="4">Conjugal transfer protein TraD</fullName>
    </recommendedName>
</protein>
<reference evidence="3" key="1">
    <citation type="submission" date="2014-03" db="EMBL/GenBank/DDBJ databases">
        <authorList>
            <person name="Genoscope - CEA"/>
        </authorList>
    </citation>
    <scope>NUCLEOTIDE SEQUENCE [LARGE SCALE GENOMIC DNA]</scope>
    <source>
        <strain evidence="3">CF27</strain>
    </source>
</reference>
<organism evidence="3">
    <name type="scientific">Acidithiobacillus ferrivorans</name>
    <dbReference type="NCBI Taxonomy" id="160808"/>
    <lineage>
        <taxon>Bacteria</taxon>
        <taxon>Pseudomonadati</taxon>
        <taxon>Pseudomonadota</taxon>
        <taxon>Acidithiobacillia</taxon>
        <taxon>Acidithiobacillales</taxon>
        <taxon>Acidithiobacillaceae</taxon>
        <taxon>Acidithiobacillus</taxon>
    </lineage>
</organism>
<feature type="region of interest" description="Disordered" evidence="2">
    <location>
        <begin position="119"/>
        <end position="147"/>
    </location>
</feature>
<evidence type="ECO:0000256" key="2">
    <source>
        <dbReference type="SAM" id="MobiDB-lite"/>
    </source>
</evidence>
<name>A0A060UTF1_9PROT</name>
<evidence type="ECO:0000256" key="1">
    <source>
        <dbReference type="SAM" id="Coils"/>
    </source>
</evidence>
<reference evidence="3" key="2">
    <citation type="submission" date="2014-07" db="EMBL/GenBank/DDBJ databases">
        <title>Initial genome analysis of the psychrotolerant acidophile Acidithiobacillus ferrivorans CF27: insights into iron and sulfur oxidation pathways and into biofilm formation.</title>
        <authorList>
            <person name="Talla E."/>
            <person name="Hedrich S."/>
            <person name="Mangenot S."/>
            <person name="Ji B."/>
            <person name="Johnson D.B."/>
            <person name="Barbe V."/>
            <person name="Bonnefoy V."/>
        </authorList>
    </citation>
    <scope>NUCLEOTIDE SEQUENCE [LARGE SCALE GENOMIC DNA]</scope>
    <source>
        <strain evidence="3">CF27</strain>
    </source>
</reference>
<sequence>MDQDGIMVSKAERLQQQYEVSKARADSAKAALAELRRIQNQKAKKEARKKRNHALFESAGLMILADLVDTESGALKTDCGALLGGLLAVAKSLESGPESTNFQQWKSTGDALLAEREALRKKTEPERDKETTSEAITSILSDNAMRD</sequence>
<gene>
    <name evidence="3" type="ORF">AFERRI_580023</name>
</gene>
<feature type="compositionally biased region" description="Basic and acidic residues" evidence="2">
    <location>
        <begin position="119"/>
        <end position="132"/>
    </location>
</feature>
<accession>A0A060UTF1</accession>